<gene>
    <name evidence="1" type="ORF">LCGC14_2249830</name>
</gene>
<dbReference type="AlphaFoldDB" id="A0A0F9D386"/>
<accession>A0A0F9D386</accession>
<protein>
    <submittedName>
        <fullName evidence="1">Uncharacterized protein</fullName>
    </submittedName>
</protein>
<sequence>MGDTDGTFTITTNSATITTIWIFADTGTSFEDPIETMKREFTILADKFLEKYRDEIV</sequence>
<name>A0A0F9D386_9ZZZZ</name>
<organism evidence="1">
    <name type="scientific">marine sediment metagenome</name>
    <dbReference type="NCBI Taxonomy" id="412755"/>
    <lineage>
        <taxon>unclassified sequences</taxon>
        <taxon>metagenomes</taxon>
        <taxon>ecological metagenomes</taxon>
    </lineage>
</organism>
<evidence type="ECO:0000313" key="1">
    <source>
        <dbReference type="EMBL" id="KKL55999.1"/>
    </source>
</evidence>
<dbReference type="EMBL" id="LAZR01030642">
    <property type="protein sequence ID" value="KKL55999.1"/>
    <property type="molecule type" value="Genomic_DNA"/>
</dbReference>
<reference evidence="1" key="1">
    <citation type="journal article" date="2015" name="Nature">
        <title>Complex archaea that bridge the gap between prokaryotes and eukaryotes.</title>
        <authorList>
            <person name="Spang A."/>
            <person name="Saw J.H."/>
            <person name="Jorgensen S.L."/>
            <person name="Zaremba-Niedzwiedzka K."/>
            <person name="Martijn J."/>
            <person name="Lind A.E."/>
            <person name="van Eijk R."/>
            <person name="Schleper C."/>
            <person name="Guy L."/>
            <person name="Ettema T.J."/>
        </authorList>
    </citation>
    <scope>NUCLEOTIDE SEQUENCE</scope>
</reference>
<comment type="caution">
    <text evidence="1">The sequence shown here is derived from an EMBL/GenBank/DDBJ whole genome shotgun (WGS) entry which is preliminary data.</text>
</comment>
<proteinExistence type="predicted"/>